<reference evidence="2 3" key="1">
    <citation type="submission" date="2018-07" db="EMBL/GenBank/DDBJ databases">
        <title>Bacillus sp. YLB-04 draft genome sequence.</title>
        <authorList>
            <person name="Yu L."/>
            <person name="Tang X."/>
        </authorList>
    </citation>
    <scope>NUCLEOTIDE SEQUENCE [LARGE SCALE GENOMIC DNA]</scope>
    <source>
        <strain evidence="2 3">YLB-04</strain>
    </source>
</reference>
<comment type="caution">
    <text evidence="2">The sequence shown here is derived from an EMBL/GenBank/DDBJ whole genome shotgun (WGS) entry which is preliminary data.</text>
</comment>
<dbReference type="EMBL" id="QNQT01000001">
    <property type="protein sequence ID" value="RDU38384.1"/>
    <property type="molecule type" value="Genomic_DNA"/>
</dbReference>
<feature type="transmembrane region" description="Helical" evidence="1">
    <location>
        <begin position="88"/>
        <end position="109"/>
    </location>
</feature>
<organism evidence="2 3">
    <name type="scientific">Neobacillus piezotolerans</name>
    <dbReference type="NCBI Taxonomy" id="2259171"/>
    <lineage>
        <taxon>Bacteria</taxon>
        <taxon>Bacillati</taxon>
        <taxon>Bacillota</taxon>
        <taxon>Bacilli</taxon>
        <taxon>Bacillales</taxon>
        <taxon>Bacillaceae</taxon>
        <taxon>Neobacillus</taxon>
    </lineage>
</organism>
<evidence type="ECO:0000313" key="2">
    <source>
        <dbReference type="EMBL" id="RDU38384.1"/>
    </source>
</evidence>
<keyword evidence="1" id="KW-0472">Membrane</keyword>
<feature type="transmembrane region" description="Helical" evidence="1">
    <location>
        <begin position="294"/>
        <end position="315"/>
    </location>
</feature>
<name>A0A3D8GV78_9BACI</name>
<feature type="transmembrane region" description="Helical" evidence="1">
    <location>
        <begin position="219"/>
        <end position="240"/>
    </location>
</feature>
<evidence type="ECO:0000313" key="3">
    <source>
        <dbReference type="Proteomes" id="UP000257144"/>
    </source>
</evidence>
<keyword evidence="3" id="KW-1185">Reference proteome</keyword>
<feature type="transmembrane region" description="Helical" evidence="1">
    <location>
        <begin position="260"/>
        <end position="282"/>
    </location>
</feature>
<dbReference type="InterPro" id="IPR038728">
    <property type="entry name" value="YkvI-like"/>
</dbReference>
<feature type="transmembrane region" description="Helical" evidence="1">
    <location>
        <begin position="37"/>
        <end position="57"/>
    </location>
</feature>
<sequence length="346" mass="37512">MKRNWAGAFQIAAVYVGTVVGAGFATGREIVEFFSRYGLVGFFGILVSGFLLISMGAKLMRAAARANVDTYQGFNEFLFGRAAKAVNVLMLLMLLGVTSVMMSGAGAVFEEQLGASRNSGIALTIALSIIVMVFGTKALFAVNTFIVPMMILFSLFLMTLSISMPGFSEAFLKTGGIGGNWKGAISPFLYIAFNLGLSQAVLVPIAFEVKDDWTIKWGGIIGGSALTIILISSHLTLVMLPNLESYDIPMAEVMRSVANGFHWVFVAVVYAEIFTSVIGNIYGLERQIRKYVPFHTITITAGIFAVSYAASLIHYGTLLSFLYPLFGYVSLLFLILLWVKPLPGMK</sequence>
<evidence type="ECO:0008006" key="4">
    <source>
        <dbReference type="Google" id="ProtNLM"/>
    </source>
</evidence>
<protein>
    <recommendedName>
        <fullName evidence="4">Membrane protein YkvI</fullName>
    </recommendedName>
</protein>
<dbReference type="PANTHER" id="PTHR37814">
    <property type="entry name" value="CONSERVED MEMBRANE PROTEIN"/>
    <property type="match status" value="1"/>
</dbReference>
<accession>A0A3D8GV78</accession>
<dbReference type="AlphaFoldDB" id="A0A3D8GV78"/>
<dbReference type="PANTHER" id="PTHR37814:SF1">
    <property type="entry name" value="MEMBRANE PROTEIN"/>
    <property type="match status" value="1"/>
</dbReference>
<dbReference type="Proteomes" id="UP000257144">
    <property type="component" value="Unassembled WGS sequence"/>
</dbReference>
<evidence type="ECO:0000256" key="1">
    <source>
        <dbReference type="SAM" id="Phobius"/>
    </source>
</evidence>
<feature type="transmembrane region" description="Helical" evidence="1">
    <location>
        <begin position="188"/>
        <end position="207"/>
    </location>
</feature>
<dbReference type="RefSeq" id="WP_115450305.1">
    <property type="nucleotide sequence ID" value="NZ_QNQT01000001.1"/>
</dbReference>
<feature type="transmembrane region" description="Helical" evidence="1">
    <location>
        <begin position="121"/>
        <end position="142"/>
    </location>
</feature>
<gene>
    <name evidence="2" type="ORF">DRW41_02115</name>
</gene>
<feature type="transmembrane region" description="Helical" evidence="1">
    <location>
        <begin position="321"/>
        <end position="339"/>
    </location>
</feature>
<proteinExistence type="predicted"/>
<feature type="transmembrane region" description="Helical" evidence="1">
    <location>
        <begin position="149"/>
        <end position="168"/>
    </location>
</feature>
<keyword evidence="1" id="KW-0812">Transmembrane</keyword>
<dbReference type="OrthoDB" id="4424890at2"/>
<keyword evidence="1" id="KW-1133">Transmembrane helix</keyword>